<dbReference type="EMBL" id="MU155367">
    <property type="protein sequence ID" value="KAF9474691.1"/>
    <property type="molecule type" value="Genomic_DNA"/>
</dbReference>
<evidence type="ECO:0000313" key="2">
    <source>
        <dbReference type="Proteomes" id="UP000807469"/>
    </source>
</evidence>
<sequence>MAHIQSCPPTPGPYTSPAAAVPRYISTPPTFVTEPPPLPTLQRFRLPHVEQIPLMDLLDGSAHPPPSRIPTSVGDANLRSSELCPAMMPSRAATSSRRRCMFAPATAARPLLATFLLTQAAALSVAAV</sequence>
<dbReference type="Proteomes" id="UP000807469">
    <property type="component" value="Unassembled WGS sequence"/>
</dbReference>
<comment type="caution">
    <text evidence="1">The sequence shown here is derived from an EMBL/GenBank/DDBJ whole genome shotgun (WGS) entry which is preliminary data.</text>
</comment>
<proteinExistence type="predicted"/>
<evidence type="ECO:0000313" key="1">
    <source>
        <dbReference type="EMBL" id="KAF9474691.1"/>
    </source>
</evidence>
<gene>
    <name evidence="1" type="ORF">BDN70DRAFT_936478</name>
</gene>
<name>A0A9P5YVK6_9AGAR</name>
<reference evidence="1" key="1">
    <citation type="submission" date="2020-11" db="EMBL/GenBank/DDBJ databases">
        <authorList>
            <consortium name="DOE Joint Genome Institute"/>
            <person name="Ahrendt S."/>
            <person name="Riley R."/>
            <person name="Andreopoulos W."/>
            <person name="Labutti K."/>
            <person name="Pangilinan J."/>
            <person name="Ruiz-Duenas F.J."/>
            <person name="Barrasa J.M."/>
            <person name="Sanchez-Garcia M."/>
            <person name="Camarero S."/>
            <person name="Miyauchi S."/>
            <person name="Serrano A."/>
            <person name="Linde D."/>
            <person name="Babiker R."/>
            <person name="Drula E."/>
            <person name="Ayuso-Fernandez I."/>
            <person name="Pacheco R."/>
            <person name="Padilla G."/>
            <person name="Ferreira P."/>
            <person name="Barriuso J."/>
            <person name="Kellner H."/>
            <person name="Castanera R."/>
            <person name="Alfaro M."/>
            <person name="Ramirez L."/>
            <person name="Pisabarro A.G."/>
            <person name="Kuo A."/>
            <person name="Tritt A."/>
            <person name="Lipzen A."/>
            <person name="He G."/>
            <person name="Yan M."/>
            <person name="Ng V."/>
            <person name="Cullen D."/>
            <person name="Martin F."/>
            <person name="Rosso M.-N."/>
            <person name="Henrissat B."/>
            <person name="Hibbett D."/>
            <person name="Martinez A.T."/>
            <person name="Grigoriev I.V."/>
        </authorList>
    </citation>
    <scope>NUCLEOTIDE SEQUENCE</scope>
    <source>
        <strain evidence="1">CIRM-BRFM 674</strain>
    </source>
</reference>
<keyword evidence="2" id="KW-1185">Reference proteome</keyword>
<protein>
    <submittedName>
        <fullName evidence="1">Uncharacterized protein</fullName>
    </submittedName>
</protein>
<organism evidence="1 2">
    <name type="scientific">Pholiota conissans</name>
    <dbReference type="NCBI Taxonomy" id="109636"/>
    <lineage>
        <taxon>Eukaryota</taxon>
        <taxon>Fungi</taxon>
        <taxon>Dikarya</taxon>
        <taxon>Basidiomycota</taxon>
        <taxon>Agaricomycotina</taxon>
        <taxon>Agaricomycetes</taxon>
        <taxon>Agaricomycetidae</taxon>
        <taxon>Agaricales</taxon>
        <taxon>Agaricineae</taxon>
        <taxon>Strophariaceae</taxon>
        <taxon>Pholiota</taxon>
    </lineage>
</organism>
<dbReference type="AlphaFoldDB" id="A0A9P5YVK6"/>
<accession>A0A9P5YVK6</accession>